<dbReference type="GO" id="GO:0051301">
    <property type="term" value="P:cell division"/>
    <property type="evidence" value="ECO:0007669"/>
    <property type="project" value="UniProtKB-KW"/>
</dbReference>
<dbReference type="Gene3D" id="3.30.530.20">
    <property type="match status" value="1"/>
</dbReference>
<keyword evidence="2" id="KW-1185">Reference proteome</keyword>
<dbReference type="RefSeq" id="WP_136403009.1">
    <property type="nucleotide sequence ID" value="NZ_SSNZ01000003.1"/>
</dbReference>
<organism evidence="1 2">
    <name type="scientific">Flavobacterium supellecticarium</name>
    <dbReference type="NCBI Taxonomy" id="2565924"/>
    <lineage>
        <taxon>Bacteria</taxon>
        <taxon>Pseudomonadati</taxon>
        <taxon>Bacteroidota</taxon>
        <taxon>Flavobacteriia</taxon>
        <taxon>Flavobacteriales</taxon>
        <taxon>Flavobacteriaceae</taxon>
        <taxon>Flavobacterium</taxon>
    </lineage>
</organism>
<keyword evidence="1" id="KW-0132">Cell division</keyword>
<dbReference type="Proteomes" id="UP000307507">
    <property type="component" value="Unassembled WGS sequence"/>
</dbReference>
<dbReference type="EMBL" id="SSNZ01000003">
    <property type="protein sequence ID" value="THF50463.1"/>
    <property type="molecule type" value="Genomic_DNA"/>
</dbReference>
<proteinExistence type="predicted"/>
<evidence type="ECO:0000313" key="1">
    <source>
        <dbReference type="EMBL" id="THF50463.1"/>
    </source>
</evidence>
<name>A0A4S3ZXY6_9FLAO</name>
<evidence type="ECO:0000313" key="2">
    <source>
        <dbReference type="Proteomes" id="UP000307507"/>
    </source>
</evidence>
<dbReference type="InterPro" id="IPR023393">
    <property type="entry name" value="START-like_dom_sf"/>
</dbReference>
<dbReference type="AlphaFoldDB" id="A0A4S3ZXY6"/>
<comment type="caution">
    <text evidence="1">The sequence shown here is derived from an EMBL/GenBank/DDBJ whole genome shotgun (WGS) entry which is preliminary data.</text>
</comment>
<reference evidence="1 2" key="1">
    <citation type="submission" date="2019-04" db="EMBL/GenBank/DDBJ databases">
        <title>Flavobacterium sp. nov. isolated from construction timber.</title>
        <authorList>
            <person name="Lin S.-Y."/>
            <person name="Chang C.-T."/>
            <person name="Young C.-C."/>
        </authorList>
    </citation>
    <scope>NUCLEOTIDE SEQUENCE [LARGE SCALE GENOMIC DNA]</scope>
    <source>
        <strain evidence="1 2">CC-CTC003</strain>
    </source>
</reference>
<dbReference type="OrthoDB" id="9801773at2"/>
<keyword evidence="1" id="KW-0131">Cell cycle</keyword>
<gene>
    <name evidence="1" type="ORF">E6C50_09545</name>
</gene>
<accession>A0A4S3ZXY6</accession>
<sequence length="149" mass="17276">MTTFTITTPIKAPSKIVFDLARNIDIHKLSVSQTQEQAIVGKTSGLIDLNETVTWRGKHFGLYLNHQSKITTMVSPDHFTDEMTKGHFTFFRHEHLFETRDDITIMIDKIAYHTPFGIIGKLFDILILKKHLYDMIVNRNKLLKYLAEN</sequence>
<dbReference type="CDD" id="cd07820">
    <property type="entry name" value="SRPBCC_3"/>
    <property type="match status" value="1"/>
</dbReference>
<dbReference type="SUPFAM" id="SSF55961">
    <property type="entry name" value="Bet v1-like"/>
    <property type="match status" value="1"/>
</dbReference>
<protein>
    <submittedName>
        <fullName evidence="1">Cell division protein</fullName>
    </submittedName>
</protein>